<proteinExistence type="predicted"/>
<dbReference type="RefSeq" id="WP_146958516.1">
    <property type="nucleotide sequence ID" value="NZ_CP042467.1"/>
</dbReference>
<sequence length="352" mass="40805">MEPFTLFIIIMISLLAGGGIEGARQGRRRKKHILMKDAIRTRGLRSRSAEASVFDVFWDLGASEFAIEVMAAQRFLPDDPQSVEIALDQIQDAIDTHGSYETFIRENLEAIEEMFEEHRHAGHRRALPLLEQRQGKTLELPAIGYEAGTKAISTQERRLDMPLLDQGMNVEIDIDAMLRVDPIAMVKSVLFGDARELEKWWQRRSLRGLRDELDSHLRDLYAAYKGMLMRDPASLRHLYDVADRWNFEAQRIEDLRNRKIFRLRPFRSCAEALLSEGTAVARQLSYRARSNVEQTIEMIHHHAMTGNTSMAGYLIFLNRHAFFAGRLEHVRDLIQRIENTTYRLQNQMRQDL</sequence>
<dbReference type="OrthoDB" id="5524929at2"/>
<organism evidence="1 2">
    <name type="scientific">Microvenator marinus</name>
    <dbReference type="NCBI Taxonomy" id="2600177"/>
    <lineage>
        <taxon>Bacteria</taxon>
        <taxon>Deltaproteobacteria</taxon>
        <taxon>Bradymonadales</taxon>
        <taxon>Microvenatoraceae</taxon>
        <taxon>Microvenator</taxon>
    </lineage>
</organism>
<gene>
    <name evidence="1" type="ORF">FRD01_06160</name>
</gene>
<dbReference type="Proteomes" id="UP000321595">
    <property type="component" value="Chromosome"/>
</dbReference>
<name>A0A5B8XNM1_9DELT</name>
<dbReference type="KEGG" id="bbae:FRD01_06160"/>
<protein>
    <submittedName>
        <fullName evidence="1">Uncharacterized protein</fullName>
    </submittedName>
</protein>
<reference evidence="1 2" key="1">
    <citation type="submission" date="2019-08" db="EMBL/GenBank/DDBJ databases">
        <authorList>
            <person name="Liang Q."/>
        </authorList>
    </citation>
    <scope>NUCLEOTIDE SEQUENCE [LARGE SCALE GENOMIC DNA]</scope>
    <source>
        <strain evidence="1 2">V1718</strain>
    </source>
</reference>
<evidence type="ECO:0000313" key="2">
    <source>
        <dbReference type="Proteomes" id="UP000321595"/>
    </source>
</evidence>
<dbReference type="AlphaFoldDB" id="A0A5B8XNM1"/>
<evidence type="ECO:0000313" key="1">
    <source>
        <dbReference type="EMBL" id="QED26831.1"/>
    </source>
</evidence>
<dbReference type="EMBL" id="CP042467">
    <property type="protein sequence ID" value="QED26831.1"/>
    <property type="molecule type" value="Genomic_DNA"/>
</dbReference>
<keyword evidence="2" id="KW-1185">Reference proteome</keyword>
<accession>A0A5B8XNM1</accession>